<proteinExistence type="predicted"/>
<dbReference type="InterPro" id="IPR047153">
    <property type="entry name" value="TRIM45/56/19-like"/>
</dbReference>
<dbReference type="InterPro" id="IPR027370">
    <property type="entry name" value="Znf-RING_euk"/>
</dbReference>
<reference evidence="6" key="2">
    <citation type="journal article" date="2021" name="Genome Biol. Evol.">
        <title>Developing a high-quality reference genome for a parasitic bivalve with doubly uniparental inheritance (Bivalvia: Unionida).</title>
        <authorList>
            <person name="Smith C.H."/>
        </authorList>
    </citation>
    <scope>NUCLEOTIDE SEQUENCE</scope>
    <source>
        <strain evidence="6">CHS0354</strain>
        <tissue evidence="6">Mantle</tissue>
    </source>
</reference>
<comment type="caution">
    <text evidence="6">The sequence shown here is derived from an EMBL/GenBank/DDBJ whole genome shotgun (WGS) entry which is preliminary data.</text>
</comment>
<dbReference type="Gene3D" id="3.30.160.60">
    <property type="entry name" value="Classic Zinc Finger"/>
    <property type="match status" value="1"/>
</dbReference>
<evidence type="ECO:0000256" key="2">
    <source>
        <dbReference type="ARBA" id="ARBA00022771"/>
    </source>
</evidence>
<gene>
    <name evidence="6" type="ORF">CHS0354_020695</name>
</gene>
<dbReference type="GO" id="GO:0061630">
    <property type="term" value="F:ubiquitin protein ligase activity"/>
    <property type="evidence" value="ECO:0007669"/>
    <property type="project" value="TreeGrafter"/>
</dbReference>
<dbReference type="InterPro" id="IPR001841">
    <property type="entry name" value="Znf_RING"/>
</dbReference>
<reference evidence="6" key="3">
    <citation type="submission" date="2023-05" db="EMBL/GenBank/DDBJ databases">
        <authorList>
            <person name="Smith C.H."/>
        </authorList>
    </citation>
    <scope>NUCLEOTIDE SEQUENCE</scope>
    <source>
        <strain evidence="6">CHS0354</strain>
        <tissue evidence="6">Mantle</tissue>
    </source>
</reference>
<name>A0AAE0WD08_9BIVA</name>
<feature type="domain" description="RING-type" evidence="5">
    <location>
        <begin position="14"/>
        <end position="61"/>
    </location>
</feature>
<evidence type="ECO:0000259" key="5">
    <source>
        <dbReference type="PROSITE" id="PS50089"/>
    </source>
</evidence>
<dbReference type="SUPFAM" id="SSF57850">
    <property type="entry name" value="RING/U-box"/>
    <property type="match status" value="1"/>
</dbReference>
<dbReference type="InterPro" id="IPR017907">
    <property type="entry name" value="Znf_RING_CS"/>
</dbReference>
<keyword evidence="2 4" id="KW-0863">Zinc-finger</keyword>
<evidence type="ECO:0000313" key="7">
    <source>
        <dbReference type="Proteomes" id="UP001195483"/>
    </source>
</evidence>
<evidence type="ECO:0000256" key="3">
    <source>
        <dbReference type="ARBA" id="ARBA00022833"/>
    </source>
</evidence>
<protein>
    <recommendedName>
        <fullName evidence="5">RING-type domain-containing protein</fullName>
    </recommendedName>
</protein>
<dbReference type="EMBL" id="JAEAOA010001261">
    <property type="protein sequence ID" value="KAK3609032.1"/>
    <property type="molecule type" value="Genomic_DNA"/>
</dbReference>
<evidence type="ECO:0000313" key="6">
    <source>
        <dbReference type="EMBL" id="KAK3609032.1"/>
    </source>
</evidence>
<keyword evidence="3" id="KW-0862">Zinc</keyword>
<dbReference type="PANTHER" id="PTHR25462">
    <property type="entry name" value="BONUS, ISOFORM C-RELATED"/>
    <property type="match status" value="1"/>
</dbReference>
<dbReference type="GO" id="GO:0008270">
    <property type="term" value="F:zinc ion binding"/>
    <property type="evidence" value="ECO:0007669"/>
    <property type="project" value="UniProtKB-KW"/>
</dbReference>
<dbReference type="PANTHER" id="PTHR25462:SF296">
    <property type="entry name" value="MEIOTIC P26, ISOFORM F"/>
    <property type="match status" value="1"/>
</dbReference>
<dbReference type="Proteomes" id="UP001195483">
    <property type="component" value="Unassembled WGS sequence"/>
</dbReference>
<dbReference type="PROSITE" id="PS50089">
    <property type="entry name" value="ZF_RING_2"/>
    <property type="match status" value="1"/>
</dbReference>
<dbReference type="AlphaFoldDB" id="A0AAE0WD08"/>
<reference evidence="6" key="1">
    <citation type="journal article" date="2021" name="Genome Biol. Evol.">
        <title>A High-Quality Reference Genome for a Parasitic Bivalve with Doubly Uniparental Inheritance (Bivalvia: Unionida).</title>
        <authorList>
            <person name="Smith C.H."/>
        </authorList>
    </citation>
    <scope>NUCLEOTIDE SEQUENCE</scope>
    <source>
        <strain evidence="6">CHS0354</strain>
    </source>
</reference>
<accession>A0AAE0WD08</accession>
<dbReference type="Pfam" id="PF13445">
    <property type="entry name" value="zf-RING_UBOX"/>
    <property type="match status" value="1"/>
</dbReference>
<organism evidence="6 7">
    <name type="scientific">Potamilus streckersoni</name>
    <dbReference type="NCBI Taxonomy" id="2493646"/>
    <lineage>
        <taxon>Eukaryota</taxon>
        <taxon>Metazoa</taxon>
        <taxon>Spiralia</taxon>
        <taxon>Lophotrochozoa</taxon>
        <taxon>Mollusca</taxon>
        <taxon>Bivalvia</taxon>
        <taxon>Autobranchia</taxon>
        <taxon>Heteroconchia</taxon>
        <taxon>Palaeoheterodonta</taxon>
        <taxon>Unionida</taxon>
        <taxon>Unionoidea</taxon>
        <taxon>Unionidae</taxon>
        <taxon>Ambleminae</taxon>
        <taxon>Lampsilini</taxon>
        <taxon>Potamilus</taxon>
    </lineage>
</organism>
<dbReference type="PROSITE" id="PS00518">
    <property type="entry name" value="ZF_RING_1"/>
    <property type="match status" value="1"/>
</dbReference>
<dbReference type="Gene3D" id="3.30.40.10">
    <property type="entry name" value="Zinc/RING finger domain, C3HC4 (zinc finger)"/>
    <property type="match status" value="1"/>
</dbReference>
<evidence type="ECO:0000256" key="1">
    <source>
        <dbReference type="ARBA" id="ARBA00022723"/>
    </source>
</evidence>
<dbReference type="SMART" id="SM00184">
    <property type="entry name" value="RING"/>
    <property type="match status" value="1"/>
</dbReference>
<evidence type="ECO:0000256" key="4">
    <source>
        <dbReference type="PROSITE-ProRule" id="PRU00175"/>
    </source>
</evidence>
<dbReference type="InterPro" id="IPR013083">
    <property type="entry name" value="Znf_RING/FYVE/PHD"/>
</dbReference>
<keyword evidence="7" id="KW-1185">Reference proteome</keyword>
<keyword evidence="1" id="KW-0479">Metal-binding</keyword>
<sequence length="198" mass="22376">MAAAKTETEDGPCCPVCLEQFSIPRQLPCAHTFCEKCLQSHITTEANKNENLKYVKCPVCRNSASPFIKDRPTSEWATLFPINTVFQSILPAKLKVDRLCDACTNEDATVPAEGYCVVCKEAMCGDCLKFHSQQNMSKDHAIFSVEELDCNPENLMKLAEGFSCSEHQGEEIKYYCKDHKHPSCARSFFEDHKMFRSN</sequence>